<evidence type="ECO:0000259" key="8">
    <source>
        <dbReference type="Pfam" id="PF20684"/>
    </source>
</evidence>
<keyword evidence="4 7" id="KW-0472">Membrane</keyword>
<dbReference type="Pfam" id="PF20684">
    <property type="entry name" value="Fung_rhodopsin"/>
    <property type="match status" value="1"/>
</dbReference>
<sequence>FSIEAYTLLGVGLAIIVLRLYTRITTVGIQRLQPDDYLMVLAAIVYSAETVLAYGVGTYWHGLANNAMTDEQRRLLDPSSEEYMMRVNGSKFQVAGWSTYTFLLWILKASMCTFYIRLTDGLDFRRRIYFGFGLIAITWLALLLTILFGCFPLQKNWQIYPNPGNLCQPAISRIDIFVTVVLNVSTDIYLMSIPLPMLWHSSLRPWKKAGLMVLFSGGIFVTMAGILRCVLIITDPVHGAEQAGSWAVRETFVAVVTSNLPMVVPLVNRWIRPMFWHIKSFTSQVGNMSGITRSANPMPGAFRLEDKNPRRGMGPRSVNPLTNTSFDGSEDRIVHHKDQSQITDRSAISNQTDLEAGRILGPGGILKQTSVHISESRNSRTTFPSDDGFLDIGDYYLTGQS</sequence>
<dbReference type="GO" id="GO:0016020">
    <property type="term" value="C:membrane"/>
    <property type="evidence" value="ECO:0007669"/>
    <property type="project" value="UniProtKB-SubCell"/>
</dbReference>
<comment type="subcellular location">
    <subcellularLocation>
        <location evidence="1">Membrane</location>
        <topology evidence="1">Multi-pass membrane protein</topology>
    </subcellularLocation>
</comment>
<feature type="transmembrane region" description="Helical" evidence="7">
    <location>
        <begin position="253"/>
        <end position="271"/>
    </location>
</feature>
<keyword evidence="10" id="KW-1185">Reference proteome</keyword>
<feature type="region of interest" description="Disordered" evidence="6">
    <location>
        <begin position="306"/>
        <end position="328"/>
    </location>
</feature>
<proteinExistence type="inferred from homology"/>
<feature type="transmembrane region" description="Helical" evidence="7">
    <location>
        <begin position="128"/>
        <end position="154"/>
    </location>
</feature>
<comment type="similarity">
    <text evidence="5">Belongs to the SAT4 family.</text>
</comment>
<keyword evidence="2 7" id="KW-0812">Transmembrane</keyword>
<dbReference type="PANTHER" id="PTHR33048">
    <property type="entry name" value="PTH11-LIKE INTEGRAL MEMBRANE PROTEIN (AFU_ORTHOLOGUE AFUA_5G11245)"/>
    <property type="match status" value="1"/>
</dbReference>
<gene>
    <name evidence="9" type="ORF">B0T22DRAFT_364254</name>
</gene>
<keyword evidence="3 7" id="KW-1133">Transmembrane helix</keyword>
<organism evidence="9 10">
    <name type="scientific">Podospora appendiculata</name>
    <dbReference type="NCBI Taxonomy" id="314037"/>
    <lineage>
        <taxon>Eukaryota</taxon>
        <taxon>Fungi</taxon>
        <taxon>Dikarya</taxon>
        <taxon>Ascomycota</taxon>
        <taxon>Pezizomycotina</taxon>
        <taxon>Sordariomycetes</taxon>
        <taxon>Sordariomycetidae</taxon>
        <taxon>Sordariales</taxon>
        <taxon>Podosporaceae</taxon>
        <taxon>Podospora</taxon>
    </lineage>
</organism>
<feature type="transmembrane region" description="Helical" evidence="7">
    <location>
        <begin position="37"/>
        <end position="60"/>
    </location>
</feature>
<dbReference type="Proteomes" id="UP001270362">
    <property type="component" value="Unassembled WGS sequence"/>
</dbReference>
<dbReference type="PANTHER" id="PTHR33048:SF2">
    <property type="entry name" value="SRPK"/>
    <property type="match status" value="1"/>
</dbReference>
<feature type="non-terminal residue" evidence="9">
    <location>
        <position position="1"/>
    </location>
</feature>
<dbReference type="AlphaFoldDB" id="A0AAE0X903"/>
<protein>
    <recommendedName>
        <fullName evidence="8">Rhodopsin domain-containing protein</fullName>
    </recommendedName>
</protein>
<accession>A0AAE0X903</accession>
<dbReference type="InterPro" id="IPR052337">
    <property type="entry name" value="SAT4-like"/>
</dbReference>
<feature type="transmembrane region" description="Helical" evidence="7">
    <location>
        <begin position="6"/>
        <end position="25"/>
    </location>
</feature>
<feature type="domain" description="Rhodopsin" evidence="8">
    <location>
        <begin position="18"/>
        <end position="269"/>
    </location>
</feature>
<feature type="transmembrane region" description="Helical" evidence="7">
    <location>
        <begin position="174"/>
        <end position="199"/>
    </location>
</feature>
<comment type="caution">
    <text evidence="9">The sequence shown here is derived from an EMBL/GenBank/DDBJ whole genome shotgun (WGS) entry which is preliminary data.</text>
</comment>
<name>A0AAE0X903_9PEZI</name>
<feature type="transmembrane region" description="Helical" evidence="7">
    <location>
        <begin position="211"/>
        <end position="233"/>
    </location>
</feature>
<feature type="transmembrane region" description="Helical" evidence="7">
    <location>
        <begin position="94"/>
        <end position="116"/>
    </location>
</feature>
<reference evidence="9" key="1">
    <citation type="journal article" date="2023" name="Mol. Phylogenet. Evol.">
        <title>Genome-scale phylogeny and comparative genomics of the fungal order Sordariales.</title>
        <authorList>
            <person name="Hensen N."/>
            <person name="Bonometti L."/>
            <person name="Westerberg I."/>
            <person name="Brannstrom I.O."/>
            <person name="Guillou S."/>
            <person name="Cros-Aarteil S."/>
            <person name="Calhoun S."/>
            <person name="Haridas S."/>
            <person name="Kuo A."/>
            <person name="Mondo S."/>
            <person name="Pangilinan J."/>
            <person name="Riley R."/>
            <person name="LaButti K."/>
            <person name="Andreopoulos B."/>
            <person name="Lipzen A."/>
            <person name="Chen C."/>
            <person name="Yan M."/>
            <person name="Daum C."/>
            <person name="Ng V."/>
            <person name="Clum A."/>
            <person name="Steindorff A."/>
            <person name="Ohm R.A."/>
            <person name="Martin F."/>
            <person name="Silar P."/>
            <person name="Natvig D.O."/>
            <person name="Lalanne C."/>
            <person name="Gautier V."/>
            <person name="Ament-Velasquez S.L."/>
            <person name="Kruys A."/>
            <person name="Hutchinson M.I."/>
            <person name="Powell A.J."/>
            <person name="Barry K."/>
            <person name="Miller A.N."/>
            <person name="Grigoriev I.V."/>
            <person name="Debuchy R."/>
            <person name="Gladieux P."/>
            <person name="Hiltunen Thoren M."/>
            <person name="Johannesson H."/>
        </authorList>
    </citation>
    <scope>NUCLEOTIDE SEQUENCE</scope>
    <source>
        <strain evidence="9">CBS 314.62</strain>
    </source>
</reference>
<evidence type="ECO:0000256" key="4">
    <source>
        <dbReference type="ARBA" id="ARBA00023136"/>
    </source>
</evidence>
<dbReference type="InterPro" id="IPR049326">
    <property type="entry name" value="Rhodopsin_dom_fungi"/>
</dbReference>
<dbReference type="EMBL" id="JAULSO010000002">
    <property type="protein sequence ID" value="KAK3688197.1"/>
    <property type="molecule type" value="Genomic_DNA"/>
</dbReference>
<reference evidence="9" key="2">
    <citation type="submission" date="2023-06" db="EMBL/GenBank/DDBJ databases">
        <authorList>
            <consortium name="Lawrence Berkeley National Laboratory"/>
            <person name="Haridas S."/>
            <person name="Hensen N."/>
            <person name="Bonometti L."/>
            <person name="Westerberg I."/>
            <person name="Brannstrom I.O."/>
            <person name="Guillou S."/>
            <person name="Cros-Aarteil S."/>
            <person name="Calhoun S."/>
            <person name="Kuo A."/>
            <person name="Mondo S."/>
            <person name="Pangilinan J."/>
            <person name="Riley R."/>
            <person name="Labutti K."/>
            <person name="Andreopoulos B."/>
            <person name="Lipzen A."/>
            <person name="Chen C."/>
            <person name="Yanf M."/>
            <person name="Daum C."/>
            <person name="Ng V."/>
            <person name="Clum A."/>
            <person name="Steindorff A."/>
            <person name="Ohm R."/>
            <person name="Martin F."/>
            <person name="Silar P."/>
            <person name="Natvig D."/>
            <person name="Lalanne C."/>
            <person name="Gautier V."/>
            <person name="Ament-Velasquez S.L."/>
            <person name="Kruys A."/>
            <person name="Hutchinson M.I."/>
            <person name="Powell A.J."/>
            <person name="Barry K."/>
            <person name="Miller A.N."/>
            <person name="Grigoriev I.V."/>
            <person name="Debuchy R."/>
            <person name="Gladieux P."/>
            <person name="Thoren M.H."/>
            <person name="Johannesson H."/>
        </authorList>
    </citation>
    <scope>NUCLEOTIDE SEQUENCE</scope>
    <source>
        <strain evidence="9">CBS 314.62</strain>
    </source>
</reference>
<evidence type="ECO:0000256" key="2">
    <source>
        <dbReference type="ARBA" id="ARBA00022692"/>
    </source>
</evidence>
<feature type="non-terminal residue" evidence="9">
    <location>
        <position position="401"/>
    </location>
</feature>
<evidence type="ECO:0000313" key="9">
    <source>
        <dbReference type="EMBL" id="KAK3688197.1"/>
    </source>
</evidence>
<evidence type="ECO:0000313" key="10">
    <source>
        <dbReference type="Proteomes" id="UP001270362"/>
    </source>
</evidence>
<evidence type="ECO:0000256" key="1">
    <source>
        <dbReference type="ARBA" id="ARBA00004141"/>
    </source>
</evidence>
<evidence type="ECO:0000256" key="6">
    <source>
        <dbReference type="SAM" id="MobiDB-lite"/>
    </source>
</evidence>
<evidence type="ECO:0000256" key="5">
    <source>
        <dbReference type="ARBA" id="ARBA00038359"/>
    </source>
</evidence>
<evidence type="ECO:0000256" key="3">
    <source>
        <dbReference type="ARBA" id="ARBA00022989"/>
    </source>
</evidence>
<evidence type="ECO:0000256" key="7">
    <source>
        <dbReference type="SAM" id="Phobius"/>
    </source>
</evidence>